<accession>A0ABW5WQ94</accession>
<feature type="signal peptide" evidence="2">
    <location>
        <begin position="1"/>
        <end position="28"/>
    </location>
</feature>
<comment type="caution">
    <text evidence="3">The sequence shown here is derived from an EMBL/GenBank/DDBJ whole genome shotgun (WGS) entry which is preliminary data.</text>
</comment>
<reference evidence="4" key="1">
    <citation type="journal article" date="2019" name="Int. J. Syst. Evol. Microbiol.">
        <title>The Global Catalogue of Microorganisms (GCM) 10K type strain sequencing project: providing services to taxonomists for standard genome sequencing and annotation.</title>
        <authorList>
            <consortium name="The Broad Institute Genomics Platform"/>
            <consortium name="The Broad Institute Genome Sequencing Center for Infectious Disease"/>
            <person name="Wu L."/>
            <person name="Ma J."/>
        </authorList>
    </citation>
    <scope>NUCLEOTIDE SEQUENCE [LARGE SCALE GENOMIC DNA]</scope>
    <source>
        <strain evidence="4">KCTC 32141</strain>
    </source>
</reference>
<gene>
    <name evidence="3" type="ORF">ACFS5M_10660</name>
</gene>
<keyword evidence="4" id="KW-1185">Reference proteome</keyword>
<evidence type="ECO:0000256" key="2">
    <source>
        <dbReference type="SAM" id="SignalP"/>
    </source>
</evidence>
<evidence type="ECO:0000313" key="4">
    <source>
        <dbReference type="Proteomes" id="UP001597533"/>
    </source>
</evidence>
<proteinExistence type="predicted"/>
<organism evidence="3 4">
    <name type="scientific">Lacinutrix iliipiscaria</name>
    <dbReference type="NCBI Taxonomy" id="1230532"/>
    <lineage>
        <taxon>Bacteria</taxon>
        <taxon>Pseudomonadati</taxon>
        <taxon>Bacteroidota</taxon>
        <taxon>Flavobacteriia</taxon>
        <taxon>Flavobacteriales</taxon>
        <taxon>Flavobacteriaceae</taxon>
        <taxon>Lacinutrix</taxon>
    </lineage>
</organism>
<feature type="compositionally biased region" description="Polar residues" evidence="1">
    <location>
        <begin position="223"/>
        <end position="232"/>
    </location>
</feature>
<feature type="compositionally biased region" description="Basic and acidic residues" evidence="1">
    <location>
        <begin position="212"/>
        <end position="221"/>
    </location>
</feature>
<feature type="compositionally biased region" description="Basic and acidic residues" evidence="1">
    <location>
        <begin position="234"/>
        <end position="247"/>
    </location>
</feature>
<feature type="chain" id="PRO_5046401554" evidence="2">
    <location>
        <begin position="29"/>
        <end position="282"/>
    </location>
</feature>
<evidence type="ECO:0000256" key="1">
    <source>
        <dbReference type="SAM" id="MobiDB-lite"/>
    </source>
</evidence>
<dbReference type="RefSeq" id="WP_183488776.1">
    <property type="nucleotide sequence ID" value="NZ_JBHUOV010000007.1"/>
</dbReference>
<name>A0ABW5WQ94_9FLAO</name>
<dbReference type="EMBL" id="JBHUOV010000007">
    <property type="protein sequence ID" value="MFD2824135.1"/>
    <property type="molecule type" value="Genomic_DNA"/>
</dbReference>
<dbReference type="Proteomes" id="UP001597533">
    <property type="component" value="Unassembled WGS sequence"/>
</dbReference>
<protein>
    <submittedName>
        <fullName evidence="3">Uncharacterized protein</fullName>
    </submittedName>
</protein>
<feature type="region of interest" description="Disordered" evidence="1">
    <location>
        <begin position="194"/>
        <end position="282"/>
    </location>
</feature>
<keyword evidence="2" id="KW-0732">Signal</keyword>
<evidence type="ECO:0000313" key="3">
    <source>
        <dbReference type="EMBL" id="MFD2824135.1"/>
    </source>
</evidence>
<sequence>MKQIYVNKNFTLTIVNLLLVMLTYSVFAQNTVYSTIAKNIHPDGRSLHHDLNAAGDTLHLKSNYKLFKVEFMGNNESKVFMIEGSKSEAFIPLASVPVGEYTIAGFQIERSDDIYQYQKTIIFRISRLLPIPTFQDDVIADVAPEIIKDEPIIEKATSVAEINKEAPIIEEANAVAEVKLPEPEKKKRLKKAVKPKNKSAIASHQPVSKSFVESRRPKAVKEQPTSDLTTKASRLVETKEPRLDTTEYKSYNLSTRRGGRYVVQSRAEYRRNNLRPNGQPYN</sequence>